<dbReference type="Proteomes" id="UP000640485">
    <property type="component" value="Unassembled WGS sequence"/>
</dbReference>
<sequence length="153" mass="16734">MRRLSPDRIDLRTIFTSGKRLTQPELRRWNMIFRSGWARALLSPSTKSIAKAANISRQSALGLVLILAACGKDAVEGTYHTDDGEGSSATMILEDGNVQFWQGDTALPPMIGSYRLDDDGQVILTLGDQVLTLTLNGECLHPSDDPSQTICKT</sequence>
<dbReference type="EMBL" id="JAEPRQ010000001">
    <property type="protein sequence ID" value="MBK4215095.1"/>
    <property type="molecule type" value="Genomic_DNA"/>
</dbReference>
<evidence type="ECO:0000313" key="2">
    <source>
        <dbReference type="Proteomes" id="UP000640485"/>
    </source>
</evidence>
<dbReference type="AlphaFoldDB" id="A0A934SD12"/>
<dbReference type="RefSeq" id="WP_200683963.1">
    <property type="nucleotide sequence ID" value="NZ_JAEPRQ010000001.1"/>
</dbReference>
<organism evidence="1 2">
    <name type="scientific">Paracoccus caeni</name>
    <dbReference type="NCBI Taxonomy" id="657651"/>
    <lineage>
        <taxon>Bacteria</taxon>
        <taxon>Pseudomonadati</taxon>
        <taxon>Pseudomonadota</taxon>
        <taxon>Alphaproteobacteria</taxon>
        <taxon>Rhodobacterales</taxon>
        <taxon>Paracoccaceae</taxon>
        <taxon>Paracoccus</taxon>
    </lineage>
</organism>
<accession>A0A934SD12</accession>
<comment type="caution">
    <text evidence="1">The sequence shown here is derived from an EMBL/GenBank/DDBJ whole genome shotgun (WGS) entry which is preliminary data.</text>
</comment>
<evidence type="ECO:0000313" key="1">
    <source>
        <dbReference type="EMBL" id="MBK4215095.1"/>
    </source>
</evidence>
<protein>
    <submittedName>
        <fullName evidence="1">Uncharacterized protein</fullName>
    </submittedName>
</protein>
<reference evidence="1" key="1">
    <citation type="submission" date="2021-01" db="EMBL/GenBank/DDBJ databases">
        <title>Paracoccus amoyensis sp. nov., isolated from the surface seawater along the coast of Xiamen Island, China.</title>
        <authorList>
            <person name="Lyu L."/>
        </authorList>
    </citation>
    <scope>NUCLEOTIDE SEQUENCE</scope>
    <source>
        <strain evidence="1">MJ17</strain>
    </source>
</reference>
<keyword evidence="2" id="KW-1185">Reference proteome</keyword>
<gene>
    <name evidence="1" type="ORF">JJJ17_04055</name>
</gene>
<proteinExistence type="predicted"/>
<name>A0A934SD12_9RHOB</name>